<evidence type="ECO:0000313" key="1">
    <source>
        <dbReference type="EMBL" id="MCV7378685.1"/>
    </source>
</evidence>
<proteinExistence type="predicted"/>
<protein>
    <submittedName>
        <fullName evidence="1">Uncharacterized protein</fullName>
    </submittedName>
</protein>
<reference evidence="1" key="1">
    <citation type="submission" date="2020-07" db="EMBL/GenBank/DDBJ databases">
        <authorList>
            <person name="Pettersson B.M.F."/>
            <person name="Behra P.R.K."/>
            <person name="Ramesh M."/>
            <person name="Das S."/>
            <person name="Dasgupta S."/>
            <person name="Kirsebom L.A."/>
        </authorList>
    </citation>
    <scope>NUCLEOTIDE SEQUENCE</scope>
    <source>
        <strain evidence="1">CCUG 55640</strain>
    </source>
</reference>
<comment type="caution">
    <text evidence="1">The sequence shown here is derived from an EMBL/GenBank/DDBJ whole genome shotgun (WGS) entry which is preliminary data.</text>
</comment>
<accession>A0AA42BXQ1</accession>
<name>A0AA42BXQ1_9MYCO</name>
<evidence type="ECO:0000313" key="2">
    <source>
        <dbReference type="Proteomes" id="UP001141650"/>
    </source>
</evidence>
<sequence length="56" mass="5825">MAAADLVVAGTVLTVRDARPTAEALAAAAGRIVDIGPVTVRDARATFFAGRRVYPR</sequence>
<dbReference type="AlphaFoldDB" id="A0AA42BXQ1"/>
<dbReference type="Gene3D" id="2.30.40.10">
    <property type="entry name" value="Urease, subunit C, domain 1"/>
    <property type="match status" value="1"/>
</dbReference>
<organism evidence="1 2">
    <name type="scientific">Mycobacterium alsense</name>
    <dbReference type="NCBI Taxonomy" id="324058"/>
    <lineage>
        <taxon>Bacteria</taxon>
        <taxon>Bacillati</taxon>
        <taxon>Actinomycetota</taxon>
        <taxon>Actinomycetes</taxon>
        <taxon>Mycobacteriales</taxon>
        <taxon>Mycobacteriaceae</taxon>
        <taxon>Mycobacterium</taxon>
    </lineage>
</organism>
<reference evidence="1" key="2">
    <citation type="journal article" date="2022" name="BMC Genomics">
        <title>Comparative genome analysis of mycobacteria focusing on tRNA and non-coding RNA.</title>
        <authorList>
            <person name="Behra P.R.K."/>
            <person name="Pettersson B.M.F."/>
            <person name="Ramesh M."/>
            <person name="Das S."/>
            <person name="Dasgupta S."/>
            <person name="Kirsebom L.A."/>
        </authorList>
    </citation>
    <scope>NUCLEOTIDE SEQUENCE</scope>
    <source>
        <strain evidence="1">CCUG 55640</strain>
    </source>
</reference>
<dbReference type="GO" id="GO:0016810">
    <property type="term" value="F:hydrolase activity, acting on carbon-nitrogen (but not peptide) bonds"/>
    <property type="evidence" value="ECO:0007669"/>
    <property type="project" value="InterPro"/>
</dbReference>
<dbReference type="Proteomes" id="UP001141650">
    <property type="component" value="Unassembled WGS sequence"/>
</dbReference>
<dbReference type="EMBL" id="JACKVH010000012">
    <property type="protein sequence ID" value="MCV7378685.1"/>
    <property type="molecule type" value="Genomic_DNA"/>
</dbReference>
<gene>
    <name evidence="1" type="ORF">H7K38_08435</name>
</gene>
<dbReference type="InterPro" id="IPR011059">
    <property type="entry name" value="Metal-dep_hydrolase_composite"/>
</dbReference>